<feature type="transmembrane region" description="Helical" evidence="2">
    <location>
        <begin position="156"/>
        <end position="173"/>
    </location>
</feature>
<dbReference type="InterPro" id="IPR012683">
    <property type="entry name" value="CHP02302_TM"/>
</dbReference>
<dbReference type="AlphaFoldDB" id="A0AA41YN68"/>
<feature type="compositionally biased region" description="Gly residues" evidence="1">
    <location>
        <begin position="802"/>
        <end position="816"/>
    </location>
</feature>
<feature type="compositionally biased region" description="Acidic residues" evidence="1">
    <location>
        <begin position="779"/>
        <end position="789"/>
    </location>
</feature>
<dbReference type="Proteomes" id="UP001165679">
    <property type="component" value="Unassembled WGS sequence"/>
</dbReference>
<dbReference type="EMBL" id="JAPDNT010000027">
    <property type="protein sequence ID" value="MCW3476976.1"/>
    <property type="molecule type" value="Genomic_DNA"/>
</dbReference>
<feature type="transmembrane region" description="Helical" evidence="2">
    <location>
        <begin position="34"/>
        <end position="54"/>
    </location>
</feature>
<feature type="compositionally biased region" description="Basic and acidic residues" evidence="1">
    <location>
        <begin position="641"/>
        <end position="657"/>
    </location>
</feature>
<dbReference type="RefSeq" id="WP_264715833.1">
    <property type="nucleotide sequence ID" value="NZ_JAPDNT010000027.1"/>
</dbReference>
<evidence type="ECO:0000313" key="4">
    <source>
        <dbReference type="Proteomes" id="UP001165679"/>
    </source>
</evidence>
<evidence type="ECO:0000256" key="1">
    <source>
        <dbReference type="SAM" id="MobiDB-lite"/>
    </source>
</evidence>
<dbReference type="Pfam" id="PF13779">
    <property type="entry name" value="DUF4175"/>
    <property type="match status" value="1"/>
</dbReference>
<keyword evidence="2" id="KW-1133">Transmembrane helix</keyword>
<keyword evidence="2" id="KW-0472">Membrane</keyword>
<feature type="region of interest" description="Disordered" evidence="1">
    <location>
        <begin position="641"/>
        <end position="699"/>
    </location>
</feature>
<accession>A0AA41YN68</accession>
<reference evidence="3" key="2">
    <citation type="submission" date="2022-10" db="EMBL/GenBank/DDBJ databases">
        <authorList>
            <person name="Trinh H.N."/>
        </authorList>
    </citation>
    <scope>NUCLEOTIDE SEQUENCE</scope>
    <source>
        <strain evidence="3">RN2-1</strain>
    </source>
</reference>
<feature type="region of interest" description="Disordered" evidence="1">
    <location>
        <begin position="598"/>
        <end position="626"/>
    </location>
</feature>
<feature type="compositionally biased region" description="Basic and acidic residues" evidence="1">
    <location>
        <begin position="820"/>
        <end position="847"/>
    </location>
</feature>
<reference evidence="3" key="1">
    <citation type="submission" date="2022-09" db="EMBL/GenBank/DDBJ databases">
        <title>Rhodovastum sp. nov. RN2-1 isolated from soil in Seongnam, South Korea.</title>
        <authorList>
            <person name="Le N.T."/>
        </authorList>
    </citation>
    <scope>NUCLEOTIDE SEQUENCE</scope>
    <source>
        <strain evidence="3">RN2-1</strain>
    </source>
</reference>
<feature type="compositionally biased region" description="Basic and acidic residues" evidence="1">
    <location>
        <begin position="600"/>
        <end position="618"/>
    </location>
</feature>
<gene>
    <name evidence="3" type="ORF">OL599_20625</name>
</gene>
<feature type="region of interest" description="Disordered" evidence="1">
    <location>
        <begin position="541"/>
        <end position="560"/>
    </location>
</feature>
<feature type="compositionally biased region" description="Basic and acidic residues" evidence="1">
    <location>
        <begin position="683"/>
        <end position="695"/>
    </location>
</feature>
<sequence length="901" mass="98916">MSDEPQTPDRTDVLFYVLRRRRAQARLVLLFERLWPALWPPIGLAGAFLCAALLDLPALLPPGLHAALLVVTVAAMLALLARGLYRIAMPDAGEADRRLERASGLRHRPLAVLADHPAARGAEALWKAHVARAQAQIGRLRVGIPRPGLAARDRRALRGGLIVALVACLVIAGEQTPARLARAVNPVFAPPATPSTTQLQAWITPPAFTGLAPLFLNAEGGAVSVPSGSHLTISLTGGSGVPSLTLDGRTAPFQTLDNASFQADQDLTSGGRLRVVRHGRQLGAWDLTVVADRAPEVSFPEPPGATRSTRQPQTRLPWQVSHEYGVVSLQAELKLRDRPDAPPLVVVIPLPGGSPKSAKGVRLQDLTAHPWAGLPVIARLVARDAPGLTGTSAEAGFNLPERRFQHPVARALMAVRKGLTLKPDDRVPAIDQLDRLAGLDEVWKDDLGAFLNLRAIAGLLYRDRSQSAVDEAQSRMWQLALHLEEGAPERTARALEQARQALREALDADKRGEKVDPAEIDRRMKDVQEALQRHLDALAEQARRDPGSQQFDPDSQRLDARDLQRLAEEAREAAREGRMDDARQKLAELDQMLQDLQNARPEHGQMTERQRQRAEKRQRGQQQMSALQDMVRRQGGLLDHAQQRADADRGGAADPRRPFPFPRQPWDPQQGAGQERPQTNERPTNERQTAERQGEQRVQQALRRALGELMQQYGDLTGQIPPNLGEADTAMREAMQALGQGQDPAAAGAQQRAIEALQKGGRGMSQQMARQFGRPGDNQGDDEGDDGDQDGQMAGNGQDGNQPGGQFGNQYGGDRYGAGRADRPWGRGRSMDRRADDRRDPLGRNLKEGTSGLDESGDVQVPDQMEEARTRAIQEELRRRGAERTRPQPELDYIDRLLRQF</sequence>
<proteinExistence type="predicted"/>
<keyword evidence="2" id="KW-0812">Transmembrane</keyword>
<organism evidence="3 4">
    <name type="scientific">Limobrevibacterium gyesilva</name>
    <dbReference type="NCBI Taxonomy" id="2991712"/>
    <lineage>
        <taxon>Bacteria</taxon>
        <taxon>Pseudomonadati</taxon>
        <taxon>Pseudomonadota</taxon>
        <taxon>Alphaproteobacteria</taxon>
        <taxon>Acetobacterales</taxon>
        <taxon>Acetobacteraceae</taxon>
        <taxon>Limobrevibacterium</taxon>
    </lineage>
</organism>
<feature type="region of interest" description="Disordered" evidence="1">
    <location>
        <begin position="737"/>
        <end position="865"/>
    </location>
</feature>
<evidence type="ECO:0000313" key="3">
    <source>
        <dbReference type="EMBL" id="MCW3476976.1"/>
    </source>
</evidence>
<comment type="caution">
    <text evidence="3">The sequence shown here is derived from an EMBL/GenBank/DDBJ whole genome shotgun (WGS) entry which is preliminary data.</text>
</comment>
<feature type="compositionally biased region" description="Low complexity" evidence="1">
    <location>
        <begin position="790"/>
        <end position="801"/>
    </location>
</feature>
<protein>
    <submittedName>
        <fullName evidence="3">DUF4175 domain-containing protein</fullName>
    </submittedName>
</protein>
<feature type="transmembrane region" description="Helical" evidence="2">
    <location>
        <begin position="66"/>
        <end position="85"/>
    </location>
</feature>
<keyword evidence="4" id="KW-1185">Reference proteome</keyword>
<evidence type="ECO:0000256" key="2">
    <source>
        <dbReference type="SAM" id="Phobius"/>
    </source>
</evidence>
<name>A0AA41YN68_9PROT</name>
<feature type="compositionally biased region" description="Low complexity" evidence="1">
    <location>
        <begin position="737"/>
        <end position="756"/>
    </location>
</feature>